<dbReference type="InterPro" id="IPR029045">
    <property type="entry name" value="ClpP/crotonase-like_dom_sf"/>
</dbReference>
<evidence type="ECO:0000313" key="2">
    <source>
        <dbReference type="EMBL" id="OXR41224.1"/>
    </source>
</evidence>
<dbReference type="CDD" id="cd06558">
    <property type="entry name" value="crotonase-like"/>
    <property type="match status" value="1"/>
</dbReference>
<dbReference type="InterPro" id="IPR001753">
    <property type="entry name" value="Enoyl-CoA_hydra/iso"/>
</dbReference>
<reference evidence="2 3" key="1">
    <citation type="submission" date="2017-07" db="EMBL/GenBank/DDBJ databases">
        <title>First draft Genome Sequence of Nocardia cerradoensis isolated from human infection.</title>
        <authorList>
            <person name="Carrasco G."/>
        </authorList>
    </citation>
    <scope>NUCLEOTIDE SEQUENCE [LARGE SCALE GENOMIC DNA]</scope>
    <source>
        <strain evidence="2 3">CNM20130759</strain>
    </source>
</reference>
<proteinExistence type="inferred from homology"/>
<dbReference type="Pfam" id="PF00378">
    <property type="entry name" value="ECH_1"/>
    <property type="match status" value="1"/>
</dbReference>
<dbReference type="Proteomes" id="UP000215506">
    <property type="component" value="Unassembled WGS sequence"/>
</dbReference>
<dbReference type="EMBL" id="NGAF01000021">
    <property type="protein sequence ID" value="OXR41224.1"/>
    <property type="molecule type" value="Genomic_DNA"/>
</dbReference>
<organism evidence="2 3">
    <name type="scientific">Nocardia cerradoensis</name>
    <dbReference type="NCBI Taxonomy" id="85688"/>
    <lineage>
        <taxon>Bacteria</taxon>
        <taxon>Bacillati</taxon>
        <taxon>Actinomycetota</taxon>
        <taxon>Actinomycetes</taxon>
        <taxon>Mycobacteriales</taxon>
        <taxon>Nocardiaceae</taxon>
        <taxon>Nocardia</taxon>
    </lineage>
</organism>
<dbReference type="Gene3D" id="3.90.226.10">
    <property type="entry name" value="2-enoyl-CoA Hydratase, Chain A, domain 1"/>
    <property type="match status" value="1"/>
</dbReference>
<dbReference type="PANTHER" id="PTHR43802:SF1">
    <property type="entry name" value="IP11341P-RELATED"/>
    <property type="match status" value="1"/>
</dbReference>
<keyword evidence="2" id="KW-0456">Lyase</keyword>
<protein>
    <submittedName>
        <fullName evidence="2">Short-chain-enoyl-CoA hydratase</fullName>
        <ecNumber evidence="2">4.2.1.150</ecNumber>
    </submittedName>
</protein>
<dbReference type="PANTHER" id="PTHR43802">
    <property type="entry name" value="ENOYL-COA HYDRATASE"/>
    <property type="match status" value="1"/>
</dbReference>
<keyword evidence="3" id="KW-1185">Reference proteome</keyword>
<dbReference type="AlphaFoldDB" id="A0A231GX75"/>
<sequence>MTTPDLVDRFIDGVYRLTLNRPRRLNALSDDMLDALHDRITAVPADAIAIVIHGEGRAFCSGHDLKDAADAGPLDTVSARAVAERMQRVATAMRDCRVPIITQVHGYAIGGGAEIALSGDIVIAAQDTRFQFTEASVGRVVTNGFTNLLPRTVGPVRAKQLFLLGRPMSAEEALHWGLLTEVHPLDALDEAVEQIIGELREKSSWALGAAKSLVNRGLQASFESSLEFEIGAAIEAELGPDAAKGASEFADK</sequence>
<dbReference type="GO" id="GO:0018812">
    <property type="term" value="F:3-hydroxyacyl-CoA dehydratase activity"/>
    <property type="evidence" value="ECO:0007669"/>
    <property type="project" value="UniProtKB-EC"/>
</dbReference>
<gene>
    <name evidence="2" type="primary">crt_14</name>
    <name evidence="2" type="ORF">B7C42_06622</name>
</gene>
<name>A0A231GX75_9NOCA</name>
<evidence type="ECO:0000313" key="3">
    <source>
        <dbReference type="Proteomes" id="UP000215506"/>
    </source>
</evidence>
<comment type="similarity">
    <text evidence="1">Belongs to the enoyl-CoA hydratase/isomerase family.</text>
</comment>
<comment type="caution">
    <text evidence="2">The sequence shown here is derived from an EMBL/GenBank/DDBJ whole genome shotgun (WGS) entry which is preliminary data.</text>
</comment>
<evidence type="ECO:0000256" key="1">
    <source>
        <dbReference type="ARBA" id="ARBA00005254"/>
    </source>
</evidence>
<accession>A0A231GX75</accession>
<dbReference type="SUPFAM" id="SSF52096">
    <property type="entry name" value="ClpP/crotonase"/>
    <property type="match status" value="1"/>
</dbReference>
<dbReference type="EC" id="4.2.1.150" evidence="2"/>